<dbReference type="EMBL" id="JAACAK010000049">
    <property type="protein sequence ID" value="NIR74954.1"/>
    <property type="molecule type" value="Genomic_DNA"/>
</dbReference>
<dbReference type="GO" id="GO:0016020">
    <property type="term" value="C:membrane"/>
    <property type="evidence" value="ECO:0007669"/>
    <property type="project" value="UniProtKB-SubCell"/>
</dbReference>
<comment type="subcellular location">
    <subcellularLocation>
        <location evidence="1">Membrane</location>
        <topology evidence="1">Multi-pass membrane protein</topology>
    </subcellularLocation>
</comment>
<feature type="transmembrane region" description="Helical" evidence="6">
    <location>
        <begin position="7"/>
        <end position="28"/>
    </location>
</feature>
<feature type="transmembrane region" description="Helical" evidence="6">
    <location>
        <begin position="127"/>
        <end position="149"/>
    </location>
</feature>
<dbReference type="InterPro" id="IPR011701">
    <property type="entry name" value="MFS"/>
</dbReference>
<dbReference type="PROSITE" id="PS50850">
    <property type="entry name" value="MFS"/>
    <property type="match status" value="1"/>
</dbReference>
<dbReference type="GO" id="GO:0022857">
    <property type="term" value="F:transmembrane transporter activity"/>
    <property type="evidence" value="ECO:0007669"/>
    <property type="project" value="InterPro"/>
</dbReference>
<accession>A0AAE5CD15</accession>
<dbReference type="InterPro" id="IPR036259">
    <property type="entry name" value="MFS_trans_sf"/>
</dbReference>
<keyword evidence="3 6" id="KW-0812">Transmembrane</keyword>
<dbReference type="CDD" id="cd17330">
    <property type="entry name" value="MFS_SLC46_TetA_like"/>
    <property type="match status" value="1"/>
</dbReference>
<evidence type="ECO:0000256" key="2">
    <source>
        <dbReference type="ARBA" id="ARBA00022448"/>
    </source>
</evidence>
<dbReference type="Pfam" id="PF07690">
    <property type="entry name" value="MFS_1"/>
    <property type="match status" value="1"/>
</dbReference>
<dbReference type="InterPro" id="IPR001958">
    <property type="entry name" value="Tet-R_TetA/multi-R_MdtG-like"/>
</dbReference>
<feature type="transmembrane region" description="Helical" evidence="6">
    <location>
        <begin position="212"/>
        <end position="235"/>
    </location>
</feature>
<dbReference type="Proteomes" id="UP000702544">
    <property type="component" value="Unassembled WGS sequence"/>
</dbReference>
<dbReference type="PANTHER" id="PTHR23504:SF15">
    <property type="entry name" value="MAJOR FACILITATOR SUPERFAMILY (MFS) PROFILE DOMAIN-CONTAINING PROTEIN"/>
    <property type="match status" value="1"/>
</dbReference>
<feature type="transmembrane region" description="Helical" evidence="6">
    <location>
        <begin position="277"/>
        <end position="298"/>
    </location>
</feature>
<keyword evidence="5 6" id="KW-0472">Membrane</keyword>
<evidence type="ECO:0000313" key="8">
    <source>
        <dbReference type="EMBL" id="NIR74954.1"/>
    </source>
</evidence>
<name>A0AAE5CD15_9BACT</name>
<dbReference type="Gene3D" id="1.20.1250.20">
    <property type="entry name" value="MFS general substrate transporter like domains"/>
    <property type="match status" value="1"/>
</dbReference>
<dbReference type="PRINTS" id="PR01035">
    <property type="entry name" value="TCRTETA"/>
</dbReference>
<protein>
    <submittedName>
        <fullName evidence="8">MFS transporter</fullName>
    </submittedName>
</protein>
<feature type="transmembrane region" description="Helical" evidence="6">
    <location>
        <begin position="364"/>
        <end position="386"/>
    </location>
</feature>
<dbReference type="InterPro" id="IPR020846">
    <property type="entry name" value="MFS_dom"/>
</dbReference>
<sequence length="400" mass="42351">MSRLAIIFLTVFIDLIGFGIVLPLLPFFAGELGASPAVIGLIVGIHPGMQLVFGPIWGRLSDRLGRRPILLLGLVGSALSYLIFALATNVWWLFLSRAMAGIAGANVPVAQAYIADSTDLGDRTRGMGLIGAAFGLGFIAGPAIGGVLVEFGYAVPGFFAAGLSLANAIAAFFYLPESLRHELRDRAVRRVTGLIGRVRLAIDLVRRASVRWLMAIYALMTFAFSVFTTTFPLWVGADLGYNARHTGYLLAYFGLLMAMVQGRMIGPLARRFPERRLLVFGTALLAPAYALLPLAHTLLLTGGLLVPLALGTGITWPTLTSLTSQHSPVDRQGATLGVMQSLSALARMLGAAWGGWLFGTFTPAAPYIGNSIVMALAAAVAVLFMIRAPARPGAAADVVA</sequence>
<reference evidence="8 9" key="1">
    <citation type="submission" date="2020-01" db="EMBL/GenBank/DDBJ databases">
        <title>Genomes assembled from Gulf of Kutch pelagic sediment metagenomes.</title>
        <authorList>
            <person name="Chandrashekar M."/>
            <person name="Mahajan M.S."/>
            <person name="Dave K.J."/>
            <person name="Vatsa P."/>
            <person name="Nathani N.M."/>
        </authorList>
    </citation>
    <scope>NUCLEOTIDE SEQUENCE [LARGE SCALE GENOMIC DNA]</scope>
    <source>
        <strain evidence="8">KS3-K002</strain>
    </source>
</reference>
<evidence type="ECO:0000256" key="5">
    <source>
        <dbReference type="ARBA" id="ARBA00023136"/>
    </source>
</evidence>
<keyword evidence="2" id="KW-0813">Transport</keyword>
<evidence type="ECO:0000256" key="1">
    <source>
        <dbReference type="ARBA" id="ARBA00004141"/>
    </source>
</evidence>
<dbReference type="AlphaFoldDB" id="A0AAE5CD15"/>
<proteinExistence type="predicted"/>
<keyword evidence="4 6" id="KW-1133">Transmembrane helix</keyword>
<dbReference type="SUPFAM" id="SSF103473">
    <property type="entry name" value="MFS general substrate transporter"/>
    <property type="match status" value="1"/>
</dbReference>
<evidence type="ECO:0000259" key="7">
    <source>
        <dbReference type="PROSITE" id="PS50850"/>
    </source>
</evidence>
<feature type="transmembrane region" description="Helical" evidence="6">
    <location>
        <begin position="247"/>
        <end position="265"/>
    </location>
</feature>
<feature type="transmembrane region" description="Helical" evidence="6">
    <location>
        <begin position="98"/>
        <end position="115"/>
    </location>
</feature>
<evidence type="ECO:0000313" key="9">
    <source>
        <dbReference type="Proteomes" id="UP000702544"/>
    </source>
</evidence>
<feature type="transmembrane region" description="Helical" evidence="6">
    <location>
        <begin position="155"/>
        <end position="175"/>
    </location>
</feature>
<gene>
    <name evidence="8" type="ORF">GWO12_07545</name>
</gene>
<feature type="transmembrane region" description="Helical" evidence="6">
    <location>
        <begin position="34"/>
        <end position="57"/>
    </location>
</feature>
<organism evidence="8 9">
    <name type="scientific">Candidatus Kutchimonas denitrificans</name>
    <dbReference type="NCBI Taxonomy" id="3056748"/>
    <lineage>
        <taxon>Bacteria</taxon>
        <taxon>Pseudomonadati</taxon>
        <taxon>Gemmatimonadota</taxon>
        <taxon>Gemmatimonadia</taxon>
        <taxon>Candidatus Palauibacterales</taxon>
        <taxon>Candidatus Palauibacteraceae</taxon>
        <taxon>Candidatus Kutchimonas</taxon>
    </lineage>
</organism>
<feature type="domain" description="Major facilitator superfamily (MFS) profile" evidence="7">
    <location>
        <begin position="3"/>
        <end position="389"/>
    </location>
</feature>
<comment type="caution">
    <text evidence="8">The sequence shown here is derived from an EMBL/GenBank/DDBJ whole genome shotgun (WGS) entry which is preliminary data.</text>
</comment>
<evidence type="ECO:0000256" key="3">
    <source>
        <dbReference type="ARBA" id="ARBA00022692"/>
    </source>
</evidence>
<evidence type="ECO:0000256" key="4">
    <source>
        <dbReference type="ARBA" id="ARBA00022989"/>
    </source>
</evidence>
<feature type="transmembrane region" description="Helical" evidence="6">
    <location>
        <begin position="69"/>
        <end position="92"/>
    </location>
</feature>
<dbReference type="PANTHER" id="PTHR23504">
    <property type="entry name" value="MAJOR FACILITATOR SUPERFAMILY DOMAIN-CONTAINING PROTEIN 10"/>
    <property type="match status" value="1"/>
</dbReference>
<evidence type="ECO:0000256" key="6">
    <source>
        <dbReference type="SAM" id="Phobius"/>
    </source>
</evidence>